<keyword evidence="2" id="KW-0808">Transferase</keyword>
<evidence type="ECO:0000259" key="1">
    <source>
        <dbReference type="Pfam" id="PF00814"/>
    </source>
</evidence>
<dbReference type="Pfam" id="PF00814">
    <property type="entry name" value="TsaD"/>
    <property type="match status" value="1"/>
</dbReference>
<dbReference type="KEGG" id="ahal:FTX54_003975"/>
<dbReference type="InterPro" id="IPR043129">
    <property type="entry name" value="ATPase_NBD"/>
</dbReference>
<dbReference type="PANTHER" id="PTHR11735">
    <property type="entry name" value="TRNA N6-ADENOSINE THREONYLCARBAMOYLTRANSFERASE"/>
    <property type="match status" value="1"/>
</dbReference>
<evidence type="ECO:0000313" key="2">
    <source>
        <dbReference type="EMBL" id="WWD80725.1"/>
    </source>
</evidence>
<reference evidence="2 3" key="1">
    <citation type="submission" date="2024-01" db="EMBL/GenBank/DDBJ databases">
        <title>Complete Genome Sequence of Alkalicoccus halolimnae BZ-SZ-XJ29T, a Moderately Halophilic Bacterium Isolated from a Salt Lake.</title>
        <authorList>
            <person name="Zhao B."/>
        </authorList>
    </citation>
    <scope>NUCLEOTIDE SEQUENCE [LARGE SCALE GENOMIC DNA]</scope>
    <source>
        <strain evidence="2 3">BZ-SZ-XJ29</strain>
    </source>
</reference>
<dbReference type="PANTHER" id="PTHR11735:SF11">
    <property type="entry name" value="TRNA THREONYLCARBAMOYLADENOSINE BIOSYNTHESIS PROTEIN TSAB"/>
    <property type="match status" value="1"/>
</dbReference>
<dbReference type="EC" id="2.3.1.234" evidence="2"/>
<dbReference type="InterPro" id="IPR022496">
    <property type="entry name" value="T6A_TsaB"/>
</dbReference>
<dbReference type="CDD" id="cd24032">
    <property type="entry name" value="ASKHA_NBD_TsaB"/>
    <property type="match status" value="1"/>
</dbReference>
<keyword evidence="2" id="KW-0012">Acyltransferase</keyword>
<keyword evidence="3" id="KW-1185">Reference proteome</keyword>
<dbReference type="AlphaFoldDB" id="A0A5C7FN74"/>
<dbReference type="EMBL" id="CP144914">
    <property type="protein sequence ID" value="WWD80725.1"/>
    <property type="molecule type" value="Genomic_DNA"/>
</dbReference>
<dbReference type="InterPro" id="IPR000905">
    <property type="entry name" value="Gcp-like_dom"/>
</dbReference>
<protein>
    <submittedName>
        <fullName evidence="2">tRNA (Adenosine(37)-N6)-threonylcarbamoyltransferase complex dimerization subunit type 1 TsaB</fullName>
        <ecNumber evidence="2">2.3.1.234</ecNumber>
    </submittedName>
</protein>
<sequence length="236" mass="26208">MKILAMDTSTYVLGTALAEDRQTVAEFTTHIKKNHSVRLMPAVRSMMQETGWKPADLDAVAVAEGPGSYTGVRIGVTTAKSMAWALNIPVIGLSSLEVLAQNGKYSSGLISPFFDARRGQVFTGLYRWENGRAVSIAEDRIIQHDEWLDYVKSWNEPVLALSPDYDKHEALLQEKLGNLLTAPSPIDQLPRPASLALLAADREAEHVHAFTPNYLRLAEAETKWRAKQKEQSYDKG</sequence>
<gene>
    <name evidence="2" type="primary">tsaB</name>
    <name evidence="2" type="ORF">FTX54_003975</name>
</gene>
<feature type="domain" description="Gcp-like" evidence="1">
    <location>
        <begin position="32"/>
        <end position="224"/>
    </location>
</feature>
<dbReference type="Gene3D" id="3.30.420.40">
    <property type="match status" value="2"/>
</dbReference>
<dbReference type="Proteomes" id="UP000321816">
    <property type="component" value="Chromosome"/>
</dbReference>
<proteinExistence type="predicted"/>
<dbReference type="GO" id="GO:0002949">
    <property type="term" value="P:tRNA threonylcarbamoyladenosine modification"/>
    <property type="evidence" value="ECO:0007669"/>
    <property type="project" value="InterPro"/>
</dbReference>
<dbReference type="OrthoDB" id="9784166at2"/>
<evidence type="ECO:0000313" key="3">
    <source>
        <dbReference type="Proteomes" id="UP000321816"/>
    </source>
</evidence>
<dbReference type="GO" id="GO:0005829">
    <property type="term" value="C:cytosol"/>
    <property type="evidence" value="ECO:0007669"/>
    <property type="project" value="TreeGrafter"/>
</dbReference>
<dbReference type="RefSeq" id="WP_147803350.1">
    <property type="nucleotide sequence ID" value="NZ_CP144914.1"/>
</dbReference>
<accession>A0A5C7FN74</accession>
<dbReference type="GO" id="GO:0061711">
    <property type="term" value="F:tRNA N(6)-L-threonylcarbamoyladenine synthase activity"/>
    <property type="evidence" value="ECO:0007669"/>
    <property type="project" value="UniProtKB-EC"/>
</dbReference>
<organism evidence="2 3">
    <name type="scientific">Alkalicoccus halolimnae</name>
    <dbReference type="NCBI Taxonomy" id="1667239"/>
    <lineage>
        <taxon>Bacteria</taxon>
        <taxon>Bacillati</taxon>
        <taxon>Bacillota</taxon>
        <taxon>Bacilli</taxon>
        <taxon>Bacillales</taxon>
        <taxon>Bacillaceae</taxon>
        <taxon>Alkalicoccus</taxon>
    </lineage>
</organism>
<dbReference type="NCBIfam" id="TIGR03725">
    <property type="entry name" value="T6A_YeaZ"/>
    <property type="match status" value="1"/>
</dbReference>
<dbReference type="SUPFAM" id="SSF53067">
    <property type="entry name" value="Actin-like ATPase domain"/>
    <property type="match status" value="2"/>
</dbReference>
<name>A0A5C7FN74_9BACI</name>